<keyword evidence="3" id="KW-1185">Reference proteome</keyword>
<proteinExistence type="predicted"/>
<dbReference type="SUPFAM" id="SSF55797">
    <property type="entry name" value="PR-1-like"/>
    <property type="match status" value="1"/>
</dbReference>
<dbReference type="EMBL" id="CANTFM010001058">
    <property type="protein sequence ID" value="CAI5734350.1"/>
    <property type="molecule type" value="Genomic_DNA"/>
</dbReference>
<dbReference type="PANTHER" id="PTHR31157:SF1">
    <property type="entry name" value="SCP DOMAIN-CONTAINING PROTEIN"/>
    <property type="match status" value="1"/>
</dbReference>
<accession>A0AAV0UFW4</accession>
<dbReference type="Gene3D" id="3.40.33.10">
    <property type="entry name" value="CAP"/>
    <property type="match status" value="1"/>
</dbReference>
<dbReference type="Pfam" id="PF00188">
    <property type="entry name" value="CAP"/>
    <property type="match status" value="1"/>
</dbReference>
<protein>
    <recommendedName>
        <fullName evidence="1">SCP domain-containing protein</fullName>
    </recommendedName>
</protein>
<feature type="domain" description="SCP" evidence="1">
    <location>
        <begin position="270"/>
        <end position="387"/>
    </location>
</feature>
<organism evidence="2 3">
    <name type="scientific">Peronospora destructor</name>
    <dbReference type="NCBI Taxonomy" id="86335"/>
    <lineage>
        <taxon>Eukaryota</taxon>
        <taxon>Sar</taxon>
        <taxon>Stramenopiles</taxon>
        <taxon>Oomycota</taxon>
        <taxon>Peronosporomycetes</taxon>
        <taxon>Peronosporales</taxon>
        <taxon>Peronosporaceae</taxon>
        <taxon>Peronospora</taxon>
    </lineage>
</organism>
<dbReference type="Proteomes" id="UP001162029">
    <property type="component" value="Unassembled WGS sequence"/>
</dbReference>
<dbReference type="AlphaFoldDB" id="A0AAV0UFW4"/>
<dbReference type="Gene3D" id="3.50.4.10">
    <property type="entry name" value="Hepatocyte Growth Factor"/>
    <property type="match status" value="1"/>
</dbReference>
<dbReference type="PANTHER" id="PTHR31157">
    <property type="entry name" value="SCP DOMAIN-CONTAINING PROTEIN"/>
    <property type="match status" value="1"/>
</dbReference>
<evidence type="ECO:0000313" key="3">
    <source>
        <dbReference type="Proteomes" id="UP001162029"/>
    </source>
</evidence>
<evidence type="ECO:0000313" key="2">
    <source>
        <dbReference type="EMBL" id="CAI5734350.1"/>
    </source>
</evidence>
<sequence>MIYTRVFLLPAAIVAMTLRSFPVFGIRTQVYYKSQSNCDYFGEDIKSVGGISSKCGHQCVIEAKCTHWSWTDVDGGTCWLKQSRTASISMSAGQGFCGYITDRVSIADSTQNNEQNNPAQIEQNPVQNTIPIEQNSVQKADLLTSWTFSNEKALETPESTPYDNGLKTAENAEILKLNPAQIELKPIHIELNPSQIELKPIQIKLNPAEIKQEIKQEPVHINTIPIEQKPVQKADLPTSWTFSNEKAVETPESTPYDNGLKAAENAEMLSSLNSYRADNGVAALTIDNRIVAAAMVHSKYQATYCIMQHEGINGSNAGDRMKSQNYFWSYSAENVAAGQANVSEVMTSWWNSEHHRDNILRVTVTHVGFALVANDACEYKRFWTQDFGAEQTA</sequence>
<reference evidence="2" key="1">
    <citation type="submission" date="2022-12" db="EMBL/GenBank/DDBJ databases">
        <authorList>
            <person name="Webb A."/>
        </authorList>
    </citation>
    <scope>NUCLEOTIDE SEQUENCE</scope>
    <source>
        <strain evidence="2">Pd1</strain>
    </source>
</reference>
<dbReference type="CDD" id="cd05379">
    <property type="entry name" value="CAP_bacterial"/>
    <property type="match status" value="1"/>
</dbReference>
<name>A0AAV0UFW4_9STRA</name>
<dbReference type="InterPro" id="IPR014044">
    <property type="entry name" value="CAP_dom"/>
</dbReference>
<comment type="caution">
    <text evidence="2">The sequence shown here is derived from an EMBL/GenBank/DDBJ whole genome shotgun (WGS) entry which is preliminary data.</text>
</comment>
<dbReference type="InterPro" id="IPR035940">
    <property type="entry name" value="CAP_sf"/>
</dbReference>
<evidence type="ECO:0000259" key="1">
    <source>
        <dbReference type="Pfam" id="PF00188"/>
    </source>
</evidence>
<gene>
    <name evidence="2" type="ORF">PDE001_LOCUS5683</name>
</gene>